<dbReference type="InParanoid" id="G2X1Y7"/>
<dbReference type="EMBL" id="DS572701">
    <property type="protein sequence ID" value="EGY22873.1"/>
    <property type="molecule type" value="Genomic_DNA"/>
</dbReference>
<evidence type="ECO:0000313" key="1">
    <source>
        <dbReference type="EMBL" id="EGY22873.1"/>
    </source>
</evidence>
<dbReference type="eggNOG" id="ENOG502RB1F">
    <property type="taxonomic scope" value="Eukaryota"/>
</dbReference>
<proteinExistence type="predicted"/>
<dbReference type="Proteomes" id="UP000001611">
    <property type="component" value="Chromosome 1"/>
</dbReference>
<sequence length="113" mass="12407">MRMSDYTGSSRDRESFYSDYHISLSSIRYSLGRLDGRNDMLPGILTSVCRCKCLHIVSILTNTVWQVSLVFAAWLGSTPTTGILPQGRQGGITVECGQTQTQTPMSISLISAN</sequence>
<dbReference type="KEGG" id="vda:VDAG_04311"/>
<dbReference type="RefSeq" id="XP_009649053.1">
    <property type="nucleotide sequence ID" value="XM_009650758.1"/>
</dbReference>
<evidence type="ECO:0000313" key="2">
    <source>
        <dbReference type="Proteomes" id="UP000001611"/>
    </source>
</evidence>
<gene>
    <name evidence="1" type="ORF">VDAG_04311</name>
</gene>
<reference evidence="1 2" key="1">
    <citation type="submission" date="2008-03" db="EMBL/GenBank/DDBJ databases">
        <title>The Genome Sequence of Verticillium dahliae VdLs.17.</title>
        <authorList>
            <consortium name="The Broad Institute Genome Sequencing Platform"/>
            <person name="Ma L.-J.J."/>
            <person name="Klosterman S.J."/>
            <person name="Subbarao K."/>
            <person name="Dobinson K."/>
            <person name="Veronese P."/>
            <person name="Kang S."/>
            <person name="Gold S.E."/>
            <person name="Young S."/>
            <person name="Jaffe D."/>
            <person name="Gnerre S."/>
            <person name="Berlin A."/>
            <person name="Heiman D."/>
            <person name="Hepburn T."/>
            <person name="Sykes S."/>
            <person name="Alvarado L."/>
            <person name="Kodira C.D."/>
            <person name="Lander E."/>
            <person name="Galagan J."/>
            <person name="Nusbaum C."/>
            <person name="Birren B."/>
        </authorList>
    </citation>
    <scope>NUCLEOTIDE SEQUENCE [LARGE SCALE GENOMIC DNA]</scope>
    <source>
        <strain evidence="2">VdLs.17 / ATCC MYA-4575 / FGSC 10137</strain>
    </source>
</reference>
<dbReference type="AlphaFoldDB" id="G2X1Y7"/>
<organism evidence="1 2">
    <name type="scientific">Verticillium dahliae (strain VdLs.17 / ATCC MYA-4575 / FGSC 10137)</name>
    <name type="common">Verticillium wilt</name>
    <dbReference type="NCBI Taxonomy" id="498257"/>
    <lineage>
        <taxon>Eukaryota</taxon>
        <taxon>Fungi</taxon>
        <taxon>Dikarya</taxon>
        <taxon>Ascomycota</taxon>
        <taxon>Pezizomycotina</taxon>
        <taxon>Sordariomycetes</taxon>
        <taxon>Hypocreomycetidae</taxon>
        <taxon>Glomerellales</taxon>
        <taxon>Plectosphaerellaceae</taxon>
        <taxon>Verticillium</taxon>
    </lineage>
</organism>
<name>G2X1Y7_VERDV</name>
<accession>G2X1Y7</accession>
<dbReference type="GeneID" id="20705774"/>
<protein>
    <submittedName>
        <fullName evidence="1">Uncharacterized protein</fullName>
    </submittedName>
</protein>
<keyword evidence="2" id="KW-1185">Reference proteome</keyword>
<dbReference type="HOGENOM" id="CLU_2135433_0_0_1"/>